<evidence type="ECO:0000256" key="6">
    <source>
        <dbReference type="RuleBase" id="RU004914"/>
    </source>
</evidence>
<feature type="transmembrane region" description="Helical" evidence="6">
    <location>
        <begin position="29"/>
        <end position="49"/>
    </location>
</feature>
<dbReference type="Pfam" id="PF01554">
    <property type="entry name" value="MatE"/>
    <property type="match status" value="2"/>
</dbReference>
<evidence type="ECO:0000256" key="3">
    <source>
        <dbReference type="ARBA" id="ARBA00022692"/>
    </source>
</evidence>
<name>A0ABR0DMU4_9LAMI</name>
<feature type="transmembrane region" description="Helical" evidence="6">
    <location>
        <begin position="148"/>
        <end position="166"/>
    </location>
</feature>
<gene>
    <name evidence="7" type="ORF">RD792_001230</name>
</gene>
<sequence>MEEALLLPSAAAVRVAPKWQMFVEELKKLSYIAAPMVVVTVSQTLLRFASMMMVGHLGELALSSAAVATSLANVTGHSLLFGMASALETLCGQAFGAEQYQKLGIYTYASIICLLVVCVPISILWIFMDKLLIFMGQDPSISSEAGQYAIWLIPALFPYAILQSLIRYLQTQSLILPMLWSSVTSLIFHVPLCWTLVFKLKLGIAGAAFSIGLSYWFNMVLLLLYIKYSSTCKKTNLAPFSKEILPSMREFFRLSVPSATMVCLEWWTCEIVVLLSGLLPKPELETSVLSICLSVSSLHYFIPYSIGAAASTRVSNELGAGCADSARASVWAANVLSITEAIIACSVIFCCRHFLGYAFSTEKEIVDYFGEMTPFVCLLLVMDSIQAVFSGVARGSGWQHTGAYINLGAYYLVGLPVAMVFGFVLHLRGKGLWLGLNMGSIVQSVLLTILACTTNWRKQASIARERMFEGTIVKDGKVLI</sequence>
<feature type="transmembrane region" description="Helical" evidence="6">
    <location>
        <begin position="431"/>
        <end position="456"/>
    </location>
</feature>
<evidence type="ECO:0000256" key="2">
    <source>
        <dbReference type="ARBA" id="ARBA00010199"/>
    </source>
</evidence>
<organism evidence="7 8">
    <name type="scientific">Penstemon davidsonii</name>
    <dbReference type="NCBI Taxonomy" id="160366"/>
    <lineage>
        <taxon>Eukaryota</taxon>
        <taxon>Viridiplantae</taxon>
        <taxon>Streptophyta</taxon>
        <taxon>Embryophyta</taxon>
        <taxon>Tracheophyta</taxon>
        <taxon>Spermatophyta</taxon>
        <taxon>Magnoliopsida</taxon>
        <taxon>eudicotyledons</taxon>
        <taxon>Gunneridae</taxon>
        <taxon>Pentapetalae</taxon>
        <taxon>asterids</taxon>
        <taxon>lamiids</taxon>
        <taxon>Lamiales</taxon>
        <taxon>Plantaginaceae</taxon>
        <taxon>Cheloneae</taxon>
        <taxon>Penstemon</taxon>
    </lineage>
</organism>
<evidence type="ECO:0000256" key="5">
    <source>
        <dbReference type="ARBA" id="ARBA00023136"/>
    </source>
</evidence>
<keyword evidence="8" id="KW-1185">Reference proteome</keyword>
<dbReference type="Proteomes" id="UP001291926">
    <property type="component" value="Unassembled WGS sequence"/>
</dbReference>
<comment type="subcellular location">
    <subcellularLocation>
        <location evidence="1">Membrane</location>
        <topology evidence="1">Multi-pass membrane protein</topology>
    </subcellularLocation>
</comment>
<evidence type="ECO:0000256" key="1">
    <source>
        <dbReference type="ARBA" id="ARBA00004141"/>
    </source>
</evidence>
<proteinExistence type="inferred from homology"/>
<accession>A0ABR0DMU4</accession>
<dbReference type="CDD" id="cd13132">
    <property type="entry name" value="MATE_eukaryotic"/>
    <property type="match status" value="1"/>
</dbReference>
<reference evidence="7 8" key="1">
    <citation type="journal article" date="2023" name="bioRxiv">
        <title>Genome report: Whole genome sequence and annotation of Penstemon davidsonii.</title>
        <authorList>
            <person name="Ostevik K.L."/>
            <person name="Alabady M."/>
            <person name="Zhang M."/>
            <person name="Rausher M.D."/>
        </authorList>
    </citation>
    <scope>NUCLEOTIDE SEQUENCE [LARGE SCALE GENOMIC DNA]</scope>
    <source>
        <strain evidence="7">DNT005</strain>
        <tissue evidence="7">Whole leaf</tissue>
    </source>
</reference>
<dbReference type="PANTHER" id="PTHR11206">
    <property type="entry name" value="MULTIDRUG RESISTANCE PROTEIN"/>
    <property type="match status" value="1"/>
</dbReference>
<comment type="caution">
    <text evidence="7">The sequence shown here is derived from an EMBL/GenBank/DDBJ whole genome shotgun (WGS) entry which is preliminary data.</text>
</comment>
<feature type="transmembrane region" description="Helical" evidence="6">
    <location>
        <begin position="178"/>
        <end position="198"/>
    </location>
</feature>
<comment type="caution">
    <text evidence="6">Lacks conserved residue(s) required for the propagation of feature annotation.</text>
</comment>
<protein>
    <recommendedName>
        <fullName evidence="6">Protein DETOXIFICATION</fullName>
    </recommendedName>
    <alternativeName>
        <fullName evidence="6">Multidrug and toxic compound extrusion protein</fullName>
    </alternativeName>
</protein>
<evidence type="ECO:0000256" key="4">
    <source>
        <dbReference type="ARBA" id="ARBA00022989"/>
    </source>
</evidence>
<keyword evidence="5 6" id="KW-0472">Membrane</keyword>
<dbReference type="InterPro" id="IPR045069">
    <property type="entry name" value="MATE_euk"/>
</dbReference>
<evidence type="ECO:0000313" key="8">
    <source>
        <dbReference type="Proteomes" id="UP001291926"/>
    </source>
</evidence>
<dbReference type="NCBIfam" id="TIGR00797">
    <property type="entry name" value="matE"/>
    <property type="match status" value="1"/>
</dbReference>
<comment type="similarity">
    <text evidence="2 6">Belongs to the multi antimicrobial extrusion (MATE) (TC 2.A.66.1) family.</text>
</comment>
<dbReference type="InterPro" id="IPR002528">
    <property type="entry name" value="MATE_fam"/>
</dbReference>
<feature type="transmembrane region" description="Helical" evidence="6">
    <location>
        <begin position="105"/>
        <end position="128"/>
    </location>
</feature>
<dbReference type="EMBL" id="JAYDYQ010001087">
    <property type="protein sequence ID" value="KAK4490548.1"/>
    <property type="molecule type" value="Genomic_DNA"/>
</dbReference>
<evidence type="ECO:0000313" key="7">
    <source>
        <dbReference type="EMBL" id="KAK4490548.1"/>
    </source>
</evidence>
<feature type="transmembrane region" description="Helical" evidence="6">
    <location>
        <begin position="372"/>
        <end position="392"/>
    </location>
</feature>
<keyword evidence="4 6" id="KW-1133">Transmembrane helix</keyword>
<feature type="transmembrane region" description="Helical" evidence="6">
    <location>
        <begin position="404"/>
        <end position="425"/>
    </location>
</feature>
<keyword evidence="3 6" id="KW-0812">Transmembrane</keyword>
<feature type="transmembrane region" description="Helical" evidence="6">
    <location>
        <begin position="331"/>
        <end position="360"/>
    </location>
</feature>
<feature type="transmembrane region" description="Helical" evidence="6">
    <location>
        <begin position="204"/>
        <end position="226"/>
    </location>
</feature>